<dbReference type="Gene3D" id="2.160.20.10">
    <property type="entry name" value="Single-stranded right-handed beta-helix, Pectin lyase-like"/>
    <property type="match status" value="1"/>
</dbReference>
<evidence type="ECO:0000313" key="4">
    <source>
        <dbReference type="EMBL" id="GGF03480.1"/>
    </source>
</evidence>
<feature type="region of interest" description="Disordered" evidence="1">
    <location>
        <begin position="762"/>
        <end position="786"/>
    </location>
</feature>
<dbReference type="Proteomes" id="UP000632273">
    <property type="component" value="Unassembled WGS sequence"/>
</dbReference>
<dbReference type="NCBIfam" id="TIGR04183">
    <property type="entry name" value="Por_Secre_tail"/>
    <property type="match status" value="1"/>
</dbReference>
<sequence length="1712" mass="177873">MLIDLFLHLAMIKFLRLLSFLLILIPVSVWAEGSKQLTPNRNPGAALTDPANTRAGYLEHDANLVGAAYGNVSKGFLKPSGYTNNGKFTYSDDQRMYVLLKPGETVYYGVHRIPHALNNVTNGAVNQHNLIISARWSADGKGIGTVGRVSKIYRDSSTANTTAALRGSAFLTPQAGVIADTVQNRVGPKVGGLPANGYTPLAYTNSTGATQYVWFEFVQEGEFTATGTYNTAFTESQRFSTYDFWDFTVKDNAGVEKPGRLFSKQWAFSSGGGSNVFSAAFNMYPLIPSPLNVGRYFVKKFELAGLAPQNLFRFVSNSKGSTASATDFTMSRKSQTTELDYPEYFNFVNDPDPTVWPSADDPDLKVVSTASYCKGTGGVMDFFVSSALGGNINIVIDLNGTVGYQAGTRDVLISQTIPVGNSRIQWNGLDGLNAVVSSGTKVTLTFKNSISPIAPVNFPLYDAENNVGGFRIQNVRPGRQGFDVLYWDDSNLSTTLFPDAAATPRVQAAGVSSINGVHSWGGATGTTNAGDNYLVNTYTYGNTEQQTRDFTFTYVCDPDGDGINDNLDIDQDNDGITNTAESGGIDPTTITVTGVPRYLDPYEANFVDINGDGVNDVYDLDLDGRPNFLDVDADGDGIPDAIEANGGTAPTGYVATTNRIGGTIGANGMPDAAETAAESGVTKLPLTNTDNVGRPDFLDIDSDDDGIVDNIEAQASAEYQAPSGIDTDYDGMDNTYDPTPGGTVAAGTAVLITNTDGADLPDYRDLNSDNDSRTDAVEGWDTTNDGVASTVANGVDADGDGLDDAFDNNTTLTNPTNGQTPTSFPNLGTPGTTERDWRETFTPASVATITISGRVFDDVNYGGGAGRNYTAAATAASSFTLGRANAVVELYDANGAFVATTITPAGGVYTFNLANQPAGSYTVRVVNRSVTSARTATGITGTTTSVLLPVQTYANGAINKVGGEVPSKTDAPANTGTQTLADIINGTTTTAQSITGITIPSTSTTTATVTGVDFGFNFDVISSTNSSGQGSLAQFITNSNALSNTNLNQTGLATPGVETSIFMIGDGKSTSTPPPGLRSGISGGVDPNTGIATIKLTTALPNIVDARTNLDGSRQTALTGSTPTSSSDSSTDPEVVVDFNSLKGLFVTGANTRIASIGLNNAAGTVATAATGAIFSDGAAVTFSSATTAGSVLTDVTALNSASAGVRIQGSTTTAAGSATVATNITITNNVFNNGTAYTVSGSVRDGDGINLVGVSGNTITGNVINNNKGFGIYLATTANTNNNISNNIIRGNGSGSSTDDAGIAIAFGTNNLISKNIISGSTGDAIVAFQSTATSTSGNRFTQNQTTSNGKLGINLTNTTVAVAPDGVTTNVDSGTATGPNGRLNFPVFTQATINGGVLRVTGYSPPGALIEIFLADNDPTKFGEGRTYLTSATEGSSADLDSKWGPYSGNMSANGIAASAVSSGSETNASRFMFSLPLTSDQLSLLQTGGAQITATATALSTTLVNGVAVGNTSEFSANAFLVTTPLPVELTSFLVQAKVNDAVLSWTTASEKNNDHFAVERSADGKNFVQVGKVQGHGTSTAVHSYRFVEASAARHGQLLYYRLRQVDADGAESFSPVSTVSFAAAAAATEVGVYPNPATTETTLDLTMLPAGTYSVSVTDLTGRSYSVQQLIGGQSHLLDLRGVSAGAYLLVIRGENTLLTQRLLKQN</sequence>
<dbReference type="SUPFAM" id="SSF117074">
    <property type="entry name" value="Hypothetical protein PA1324"/>
    <property type="match status" value="1"/>
</dbReference>
<feature type="compositionally biased region" description="Polar residues" evidence="1">
    <location>
        <begin position="810"/>
        <end position="832"/>
    </location>
</feature>
<dbReference type="SMART" id="SM00710">
    <property type="entry name" value="PbH1"/>
    <property type="match status" value="6"/>
</dbReference>
<dbReference type="InterPro" id="IPR012334">
    <property type="entry name" value="Pectin_lyas_fold"/>
</dbReference>
<evidence type="ECO:0000256" key="1">
    <source>
        <dbReference type="SAM" id="MobiDB-lite"/>
    </source>
</evidence>
<dbReference type="Gene3D" id="2.60.40.10">
    <property type="entry name" value="Immunoglobulins"/>
    <property type="match status" value="2"/>
</dbReference>
<protein>
    <recommendedName>
        <fullName evidence="6">T9SS C-terminal target domain-containing protein</fullName>
    </recommendedName>
</protein>
<dbReference type="Pfam" id="PF18962">
    <property type="entry name" value="Por_Secre_tail"/>
    <property type="match status" value="1"/>
</dbReference>
<dbReference type="NCBIfam" id="TIGR03804">
    <property type="entry name" value="para_beta_helix"/>
    <property type="match status" value="1"/>
</dbReference>
<gene>
    <name evidence="4" type="ORF">GCM10011383_13140</name>
</gene>
<evidence type="ECO:0000259" key="3">
    <source>
        <dbReference type="Pfam" id="PF18962"/>
    </source>
</evidence>
<dbReference type="InterPro" id="IPR011050">
    <property type="entry name" value="Pectin_lyase_fold/virulence"/>
</dbReference>
<evidence type="ECO:0008006" key="6">
    <source>
        <dbReference type="Google" id="ProtNLM"/>
    </source>
</evidence>
<feature type="domain" description="Secretion system C-terminal sorting" evidence="3">
    <location>
        <begin position="1637"/>
        <end position="1707"/>
    </location>
</feature>
<name>A0ABQ1TTQ1_9BACT</name>
<feature type="domain" description="Periplasmic copper-binding protein NosD beta helix" evidence="2">
    <location>
        <begin position="1211"/>
        <end position="1356"/>
    </location>
</feature>
<reference evidence="5" key="1">
    <citation type="journal article" date="2019" name="Int. J. Syst. Evol. Microbiol.">
        <title>The Global Catalogue of Microorganisms (GCM) 10K type strain sequencing project: providing services to taxonomists for standard genome sequencing and annotation.</title>
        <authorList>
            <consortium name="The Broad Institute Genomics Platform"/>
            <consortium name="The Broad Institute Genome Sequencing Center for Infectious Disease"/>
            <person name="Wu L."/>
            <person name="Ma J."/>
        </authorList>
    </citation>
    <scope>NUCLEOTIDE SEQUENCE [LARGE SCALE GENOMIC DNA]</scope>
    <source>
        <strain evidence="5">CGMCC 1.15197</strain>
    </source>
</reference>
<feature type="compositionally biased region" description="Basic and acidic residues" evidence="1">
    <location>
        <begin position="762"/>
        <end position="776"/>
    </location>
</feature>
<dbReference type="EMBL" id="BMHT01000002">
    <property type="protein sequence ID" value="GGF03480.1"/>
    <property type="molecule type" value="Genomic_DNA"/>
</dbReference>
<dbReference type="InterPro" id="IPR007742">
    <property type="entry name" value="NosD_dom"/>
</dbReference>
<evidence type="ECO:0000313" key="5">
    <source>
        <dbReference type="Proteomes" id="UP000632273"/>
    </source>
</evidence>
<feature type="region of interest" description="Disordered" evidence="1">
    <location>
        <begin position="809"/>
        <end position="836"/>
    </location>
</feature>
<evidence type="ECO:0000259" key="2">
    <source>
        <dbReference type="Pfam" id="PF05048"/>
    </source>
</evidence>
<organism evidence="4 5">
    <name type="scientific">Hymenobacter cavernae</name>
    <dbReference type="NCBI Taxonomy" id="2044852"/>
    <lineage>
        <taxon>Bacteria</taxon>
        <taxon>Pseudomonadati</taxon>
        <taxon>Bacteroidota</taxon>
        <taxon>Cytophagia</taxon>
        <taxon>Cytophagales</taxon>
        <taxon>Hymenobacteraceae</taxon>
        <taxon>Hymenobacter</taxon>
    </lineage>
</organism>
<proteinExistence type="predicted"/>
<comment type="caution">
    <text evidence="4">The sequence shown here is derived from an EMBL/GenBank/DDBJ whole genome shotgun (WGS) entry which is preliminary data.</text>
</comment>
<keyword evidence="5" id="KW-1185">Reference proteome</keyword>
<dbReference type="InterPro" id="IPR022441">
    <property type="entry name" value="Para_beta_helix_rpt-2"/>
</dbReference>
<dbReference type="InterPro" id="IPR026444">
    <property type="entry name" value="Secre_tail"/>
</dbReference>
<dbReference type="InterPro" id="IPR006626">
    <property type="entry name" value="PbH1"/>
</dbReference>
<dbReference type="SUPFAM" id="SSF51126">
    <property type="entry name" value="Pectin lyase-like"/>
    <property type="match status" value="1"/>
</dbReference>
<dbReference type="Pfam" id="PF05048">
    <property type="entry name" value="NosD"/>
    <property type="match status" value="1"/>
</dbReference>
<dbReference type="InterPro" id="IPR013783">
    <property type="entry name" value="Ig-like_fold"/>
</dbReference>
<feature type="region of interest" description="Disordered" evidence="1">
    <location>
        <begin position="1113"/>
        <end position="1133"/>
    </location>
</feature>
<feature type="compositionally biased region" description="Low complexity" evidence="1">
    <location>
        <begin position="1121"/>
        <end position="1133"/>
    </location>
</feature>
<accession>A0ABQ1TTQ1</accession>